<keyword evidence="3 6" id="KW-0812">Transmembrane</keyword>
<evidence type="ECO:0000313" key="7">
    <source>
        <dbReference type="EMBL" id="MFD2659320.1"/>
    </source>
</evidence>
<evidence type="ECO:0000256" key="1">
    <source>
        <dbReference type="ARBA" id="ARBA00004141"/>
    </source>
</evidence>
<dbReference type="Pfam" id="PF03649">
    <property type="entry name" value="UPF0014"/>
    <property type="match status" value="1"/>
</dbReference>
<dbReference type="PANTHER" id="PTHR30028:SF0">
    <property type="entry name" value="PROTEIN ALUMINUM SENSITIVE 3"/>
    <property type="match status" value="1"/>
</dbReference>
<dbReference type="EMBL" id="JBHUMY010000002">
    <property type="protein sequence ID" value="MFD2659320.1"/>
    <property type="molecule type" value="Genomic_DNA"/>
</dbReference>
<keyword evidence="4 6" id="KW-1133">Transmembrane helix</keyword>
<evidence type="ECO:0000256" key="5">
    <source>
        <dbReference type="ARBA" id="ARBA00023136"/>
    </source>
</evidence>
<feature type="transmembrane region" description="Helical" evidence="6">
    <location>
        <begin position="214"/>
        <end position="240"/>
    </location>
</feature>
<evidence type="ECO:0000256" key="2">
    <source>
        <dbReference type="ARBA" id="ARBA00005268"/>
    </source>
</evidence>
<comment type="subcellular location">
    <subcellularLocation>
        <location evidence="1">Membrane</location>
        <topology evidence="1">Multi-pass membrane protein</topology>
    </subcellularLocation>
</comment>
<keyword evidence="5 6" id="KW-0472">Membrane</keyword>
<gene>
    <name evidence="7" type="ORF">ACFSW5_03465</name>
</gene>
<keyword evidence="8" id="KW-1185">Reference proteome</keyword>
<feature type="transmembrane region" description="Helical" evidence="6">
    <location>
        <begin position="90"/>
        <end position="111"/>
    </location>
</feature>
<dbReference type="PANTHER" id="PTHR30028">
    <property type="entry name" value="UPF0014 INNER MEMBRANE PROTEIN YBBM-RELATED"/>
    <property type="match status" value="1"/>
</dbReference>
<evidence type="ECO:0000256" key="3">
    <source>
        <dbReference type="ARBA" id="ARBA00022692"/>
    </source>
</evidence>
<proteinExistence type="inferred from homology"/>
<protein>
    <submittedName>
        <fullName evidence="7">ABC transporter permease</fullName>
    </submittedName>
</protein>
<feature type="transmembrane region" description="Helical" evidence="6">
    <location>
        <begin position="117"/>
        <end position="138"/>
    </location>
</feature>
<comment type="similarity">
    <text evidence="2">Belongs to the UPF0014 family.</text>
</comment>
<evidence type="ECO:0000256" key="4">
    <source>
        <dbReference type="ARBA" id="ARBA00022989"/>
    </source>
</evidence>
<feature type="transmembrane region" description="Helical" evidence="6">
    <location>
        <begin position="59"/>
        <end position="78"/>
    </location>
</feature>
<sequence length="253" mass="27166">MSNVALICTLAFVAVTVVLSIRKKLGLEKDIVVGTVRTAVQLLFIGYVLHFVFDAEQPLFIVLIVLLMITVAAWNAAGKAKGIKGLRIRIAMSLLFTEAVAMALLLGLRIIEPTAQYIISISGIIVGSSMVVCGLYLNRMKRELEASRGEIEALLALGASAQQAIKLSAKRSVRSSLIPTLDSMKTVGLVQLPGMMTGMIVAGADPIEAVRYQILIMFMLASSAATTAIVLSGMTGGIWFTEDLRLPRDKEEA</sequence>
<accession>A0ABW5QTB9</accession>
<evidence type="ECO:0000313" key="8">
    <source>
        <dbReference type="Proteomes" id="UP001597493"/>
    </source>
</evidence>
<dbReference type="Proteomes" id="UP001597493">
    <property type="component" value="Unassembled WGS sequence"/>
</dbReference>
<reference evidence="8" key="1">
    <citation type="journal article" date="2019" name="Int. J. Syst. Evol. Microbiol.">
        <title>The Global Catalogue of Microorganisms (GCM) 10K type strain sequencing project: providing services to taxonomists for standard genome sequencing and annotation.</title>
        <authorList>
            <consortium name="The Broad Institute Genomics Platform"/>
            <consortium name="The Broad Institute Genome Sequencing Center for Infectious Disease"/>
            <person name="Wu L."/>
            <person name="Ma J."/>
        </authorList>
    </citation>
    <scope>NUCLEOTIDE SEQUENCE [LARGE SCALE GENOMIC DNA]</scope>
    <source>
        <strain evidence="8">TISTR 1827</strain>
    </source>
</reference>
<organism evidence="7 8">
    <name type="scientific">Paenibacillus thailandensis</name>
    <dbReference type="NCBI Taxonomy" id="393250"/>
    <lineage>
        <taxon>Bacteria</taxon>
        <taxon>Bacillati</taxon>
        <taxon>Bacillota</taxon>
        <taxon>Bacilli</taxon>
        <taxon>Bacillales</taxon>
        <taxon>Paenibacillaceae</taxon>
        <taxon>Paenibacillus</taxon>
    </lineage>
</organism>
<name>A0ABW5QTB9_9BACL</name>
<dbReference type="RefSeq" id="WP_379269931.1">
    <property type="nucleotide sequence ID" value="NZ_JBHUGT010000013.1"/>
</dbReference>
<evidence type="ECO:0000256" key="6">
    <source>
        <dbReference type="SAM" id="Phobius"/>
    </source>
</evidence>
<comment type="caution">
    <text evidence="7">The sequence shown here is derived from an EMBL/GenBank/DDBJ whole genome shotgun (WGS) entry which is preliminary data.</text>
</comment>
<dbReference type="InterPro" id="IPR005226">
    <property type="entry name" value="UPF0014_fam"/>
</dbReference>